<dbReference type="EMBL" id="CP000776">
    <property type="protein sequence ID" value="ABS51208.1"/>
    <property type="molecule type" value="Genomic_DNA"/>
</dbReference>
<dbReference type="HOGENOM" id="CLU_053116_1_0_7"/>
<dbReference type="KEGG" id="cha:CHAB381_0375"/>
<dbReference type="eggNOG" id="COG2861">
    <property type="taxonomic scope" value="Bacteria"/>
</dbReference>
<dbReference type="GO" id="GO:0005975">
    <property type="term" value="P:carbohydrate metabolic process"/>
    <property type="evidence" value="ECO:0007669"/>
    <property type="project" value="InterPro"/>
</dbReference>
<keyword evidence="1" id="KW-0472">Membrane</keyword>
<proteinExistence type="predicted"/>
<accession>A7I0D5</accession>
<dbReference type="Proteomes" id="UP000002407">
    <property type="component" value="Chromosome"/>
</dbReference>
<dbReference type="Gene3D" id="3.20.20.370">
    <property type="entry name" value="Glycoside hydrolase/deacetylase"/>
    <property type="match status" value="1"/>
</dbReference>
<dbReference type="PANTHER" id="PTHR30105">
    <property type="entry name" value="UNCHARACTERIZED YIBQ-RELATED"/>
    <property type="match status" value="1"/>
</dbReference>
<keyword evidence="1" id="KW-0812">Transmembrane</keyword>
<sequence length="354" mass="40218">MKKISKGRHKKRPELLKFTIIILFCIVCIAFGYWILELFFGRIPTEISKTAPKAVEQNISSPKKNDEILTIEEIVKYKPNNIESKNVEVAKSAENSKIVGGTEISDQNLDVNTTNEISGLEGVNSQTNEKIFVKPRSKKPKLAIIIDDMSNENDAKNLKAVGLKLTPSFFPRSKFTPHTPQIAKNFKHFMIHLPLEALNYKDELDTILIGDSALRIEAKIRSIRSDFPNARFINNHTGSKFTSNQKAMERLYNVLSIYNFDFVDSLTVGNSKVQKVAQNRGKRYIYRDVFLDNIQNVAEIRKMLKKAVKVAHEKGFAIAIGHPKKETFKALGTSGDILGDVEIVYVDEIYEYYK</sequence>
<dbReference type="RefSeq" id="WP_012108258.1">
    <property type="nucleotide sequence ID" value="NC_009714.1"/>
</dbReference>
<keyword evidence="3" id="KW-1185">Reference proteome</keyword>
<evidence type="ECO:0000313" key="3">
    <source>
        <dbReference type="Proteomes" id="UP000002407"/>
    </source>
</evidence>
<dbReference type="STRING" id="360107.CHAB381_0375"/>
<dbReference type="OrthoDB" id="9784811at2"/>
<dbReference type="SUPFAM" id="SSF88713">
    <property type="entry name" value="Glycoside hydrolase/deacetylase"/>
    <property type="match status" value="1"/>
</dbReference>
<dbReference type="InterPro" id="IPR006837">
    <property type="entry name" value="Divergent_DAC"/>
</dbReference>
<evidence type="ECO:0000313" key="2">
    <source>
        <dbReference type="EMBL" id="ABS51208.1"/>
    </source>
</evidence>
<dbReference type="PANTHER" id="PTHR30105:SF2">
    <property type="entry name" value="DIVERGENT POLYSACCHARIDE DEACETYLASE SUPERFAMILY"/>
    <property type="match status" value="1"/>
</dbReference>
<keyword evidence="1" id="KW-1133">Transmembrane helix</keyword>
<feature type="transmembrane region" description="Helical" evidence="1">
    <location>
        <begin position="15"/>
        <end position="36"/>
    </location>
</feature>
<reference evidence="3" key="1">
    <citation type="submission" date="2007-07" db="EMBL/GenBank/DDBJ databases">
        <title>Complete genome sequence of Campylobacter hominis ATCC BAA-381, a commensal isolated from the human gastrointestinal tract.</title>
        <authorList>
            <person name="Fouts D.E."/>
            <person name="Mongodin E.F."/>
            <person name="Puiu D."/>
            <person name="Sebastian Y."/>
            <person name="Miller W.G."/>
            <person name="Mandrell R.E."/>
            <person name="Nelson K.E."/>
        </authorList>
    </citation>
    <scope>NUCLEOTIDE SEQUENCE [LARGE SCALE GENOMIC DNA]</scope>
    <source>
        <strain evidence="3">ATCC BAA-381 / LMG 19568 / NCTC 13146 / CH001A</strain>
    </source>
</reference>
<protein>
    <submittedName>
        <fullName evidence="2">Divergent polysaccharide deacetylase family</fullName>
    </submittedName>
</protein>
<dbReference type="AlphaFoldDB" id="A7I0D5"/>
<dbReference type="InterPro" id="IPR011330">
    <property type="entry name" value="Glyco_hydro/deAcase_b/a-brl"/>
</dbReference>
<evidence type="ECO:0000256" key="1">
    <source>
        <dbReference type="SAM" id="Phobius"/>
    </source>
</evidence>
<gene>
    <name evidence="2" type="ordered locus">CHAB381_0375</name>
</gene>
<organism evidence="2 3">
    <name type="scientific">Campylobacter hominis (strain ATCC BAA-381 / DSM 21671 / CCUG 45161 / LMG 19568 / NCTC 13146 / CH001A)</name>
    <dbReference type="NCBI Taxonomy" id="360107"/>
    <lineage>
        <taxon>Bacteria</taxon>
        <taxon>Pseudomonadati</taxon>
        <taxon>Campylobacterota</taxon>
        <taxon>Epsilonproteobacteria</taxon>
        <taxon>Campylobacterales</taxon>
        <taxon>Campylobacteraceae</taxon>
        <taxon>Campylobacter</taxon>
    </lineage>
</organism>
<dbReference type="CDD" id="cd10936">
    <property type="entry name" value="CE4_DAC2"/>
    <property type="match status" value="1"/>
</dbReference>
<dbReference type="Pfam" id="PF04748">
    <property type="entry name" value="Polysacc_deac_2"/>
    <property type="match status" value="1"/>
</dbReference>
<name>A7I0D5_CAMHC</name>